<dbReference type="AlphaFoldDB" id="A0A1I8AUF2"/>
<dbReference type="Pfam" id="PF06579">
    <property type="entry name" value="Ly-6_related"/>
    <property type="match status" value="1"/>
</dbReference>
<name>A0A1I8AUF2_9BILA</name>
<feature type="chain" id="PRO_5009315101" evidence="1">
    <location>
        <begin position="22"/>
        <end position="250"/>
    </location>
</feature>
<evidence type="ECO:0000313" key="2">
    <source>
        <dbReference type="Proteomes" id="UP000095287"/>
    </source>
</evidence>
<evidence type="ECO:0000313" key="3">
    <source>
        <dbReference type="WBParaSite" id="L893_g918.t1"/>
    </source>
</evidence>
<dbReference type="WBParaSite" id="L893_g918.t1">
    <property type="protein sequence ID" value="L893_g918.t1"/>
    <property type="gene ID" value="L893_g918"/>
</dbReference>
<dbReference type="PANTHER" id="PTHR34722">
    <property type="entry name" value="HOMOLOG OF ODR-2 (TWO)-RELATED"/>
    <property type="match status" value="1"/>
</dbReference>
<feature type="signal peptide" evidence="1">
    <location>
        <begin position="1"/>
        <end position="21"/>
    </location>
</feature>
<reference evidence="3" key="1">
    <citation type="submission" date="2016-11" db="UniProtKB">
        <authorList>
            <consortium name="WormBaseParasite"/>
        </authorList>
    </citation>
    <scope>IDENTIFICATION</scope>
</reference>
<proteinExistence type="predicted"/>
<dbReference type="PANTHER" id="PTHR34722:SF1">
    <property type="entry name" value="HOMOLOG OF ODR-2 (TWO)"/>
    <property type="match status" value="1"/>
</dbReference>
<dbReference type="Proteomes" id="UP000095287">
    <property type="component" value="Unplaced"/>
</dbReference>
<dbReference type="InterPro" id="IPR010558">
    <property type="entry name" value="Ly-6-related"/>
</dbReference>
<organism evidence="2 3">
    <name type="scientific">Steinernema glaseri</name>
    <dbReference type="NCBI Taxonomy" id="37863"/>
    <lineage>
        <taxon>Eukaryota</taxon>
        <taxon>Metazoa</taxon>
        <taxon>Ecdysozoa</taxon>
        <taxon>Nematoda</taxon>
        <taxon>Chromadorea</taxon>
        <taxon>Rhabditida</taxon>
        <taxon>Tylenchina</taxon>
        <taxon>Panagrolaimomorpha</taxon>
        <taxon>Strongyloidoidea</taxon>
        <taxon>Steinernematidae</taxon>
        <taxon>Steinernema</taxon>
    </lineage>
</organism>
<accession>A0A1I8AUF2</accession>
<evidence type="ECO:0000256" key="1">
    <source>
        <dbReference type="SAM" id="SignalP"/>
    </source>
</evidence>
<keyword evidence="2" id="KW-1185">Reference proteome</keyword>
<dbReference type="GO" id="GO:0042048">
    <property type="term" value="P:olfactory behavior"/>
    <property type="evidence" value="ECO:0007669"/>
    <property type="project" value="TreeGrafter"/>
</dbReference>
<dbReference type="GO" id="GO:0043025">
    <property type="term" value="C:neuronal cell body"/>
    <property type="evidence" value="ECO:0007669"/>
    <property type="project" value="TreeGrafter"/>
</dbReference>
<dbReference type="GO" id="GO:1990834">
    <property type="term" value="P:response to odorant"/>
    <property type="evidence" value="ECO:0007669"/>
    <property type="project" value="TreeGrafter"/>
</dbReference>
<keyword evidence="1" id="KW-0732">Signal</keyword>
<sequence length="250" mass="28138">MLDRVVLVTVAAAAAAASVAAAVFDDDFGSYWPSSAQAQPNGFRDADDAGFSLQYAQTLFGDKPATGREQRVRAPRVKRCLRSKGTWLINSDSARCFSCMSRFYEAVWPALSHVYKRPRNFTDYCNDDVVDPRHVPVVDCPTICIRMWEEPTVAGVRIRGHIRGCLDDLLHNGFNQTIVTWYRWMHRDSCRQYRKRELFMLNADESDDSYVNVCTCYADHCNSAGSASRATVTLATAATTFLLVLAVRWL</sequence>
<dbReference type="GO" id="GO:0030424">
    <property type="term" value="C:axon"/>
    <property type="evidence" value="ECO:0007669"/>
    <property type="project" value="TreeGrafter"/>
</dbReference>
<protein>
    <submittedName>
        <fullName evidence="3">Homolog of Odr-2 (Two)</fullName>
    </submittedName>
</protein>